<keyword evidence="4" id="KW-1185">Reference proteome</keyword>
<protein>
    <recommendedName>
        <fullName evidence="2">RES domain-containing protein</fullName>
    </recommendedName>
</protein>
<comment type="caution">
    <text evidence="3">The sequence shown here is derived from an EMBL/GenBank/DDBJ whole genome shotgun (WGS) entry which is preliminary data.</text>
</comment>
<reference evidence="3 4" key="1">
    <citation type="submission" date="2020-08" db="EMBL/GenBank/DDBJ databases">
        <title>Genomic Encyclopedia of Type Strains, Phase IV (KMG-IV): sequencing the most valuable type-strain genomes for metagenomic binning, comparative biology and taxonomic classification.</title>
        <authorList>
            <person name="Goeker M."/>
        </authorList>
    </citation>
    <scope>NUCLEOTIDE SEQUENCE [LARGE SCALE GENOMIC DNA]</scope>
    <source>
        <strain evidence="3 4">DSM 100734</strain>
    </source>
</reference>
<sequence length="254" mass="28110">MSLPIWMPAALSSEFRRLSTTVWRLVEAQHRVSTMKLVDHVDEQALLENLLEETKPAYPPECEGLDYLLKTPFRYGAAYPHGSRFRRAGKTPGVFYAAFGISTAIAEMAFYRLLFFAESPATPLPSNPAEYTAFAVPIDSAKILDLTAAPFDRDRAAWEDRQDYAACQAFAEAARSADAEAIVYRSVRDPEGGLNIALLTASAFAAPEPSERQTWRIRLSRAGVQAIRNYPLLRLGFSVTDFADDARIAAALKA</sequence>
<evidence type="ECO:0000256" key="1">
    <source>
        <dbReference type="SAM" id="Phobius"/>
    </source>
</evidence>
<dbReference type="Proteomes" id="UP000547879">
    <property type="component" value="Unassembled WGS sequence"/>
</dbReference>
<dbReference type="InterPro" id="IPR014914">
    <property type="entry name" value="RES_dom"/>
</dbReference>
<name>A0A7W9Y5M0_9HYPH</name>
<dbReference type="SMART" id="SM00953">
    <property type="entry name" value="RES"/>
    <property type="match status" value="1"/>
</dbReference>
<dbReference type="AlphaFoldDB" id="A0A7W9Y5M0"/>
<proteinExistence type="predicted"/>
<evidence type="ECO:0000313" key="4">
    <source>
        <dbReference type="Proteomes" id="UP000547879"/>
    </source>
</evidence>
<keyword evidence="1" id="KW-0472">Membrane</keyword>
<dbReference type="Pfam" id="PF08808">
    <property type="entry name" value="RES"/>
    <property type="match status" value="1"/>
</dbReference>
<keyword evidence="1" id="KW-1133">Transmembrane helix</keyword>
<dbReference type="EMBL" id="JACHEG010000002">
    <property type="protein sequence ID" value="MBB6162395.1"/>
    <property type="molecule type" value="Genomic_DNA"/>
</dbReference>
<evidence type="ECO:0000313" key="3">
    <source>
        <dbReference type="EMBL" id="MBB6162395.1"/>
    </source>
</evidence>
<accession>A0A7W9Y5M0</accession>
<feature type="transmembrane region" description="Helical" evidence="1">
    <location>
        <begin position="94"/>
        <end position="117"/>
    </location>
</feature>
<evidence type="ECO:0000259" key="2">
    <source>
        <dbReference type="SMART" id="SM00953"/>
    </source>
</evidence>
<dbReference type="RefSeq" id="WP_183992280.1">
    <property type="nucleotide sequence ID" value="NZ_BMHW01000002.1"/>
</dbReference>
<feature type="domain" description="RES" evidence="2">
    <location>
        <begin position="72"/>
        <end position="210"/>
    </location>
</feature>
<organism evidence="3 4">
    <name type="scientific">Rhizobium wenxiniae</name>
    <dbReference type="NCBI Taxonomy" id="1737357"/>
    <lineage>
        <taxon>Bacteria</taxon>
        <taxon>Pseudomonadati</taxon>
        <taxon>Pseudomonadota</taxon>
        <taxon>Alphaproteobacteria</taxon>
        <taxon>Hyphomicrobiales</taxon>
        <taxon>Rhizobiaceae</taxon>
        <taxon>Rhizobium/Agrobacterium group</taxon>
        <taxon>Rhizobium</taxon>
    </lineage>
</organism>
<gene>
    <name evidence="3" type="ORF">HNQ72_002213</name>
</gene>
<keyword evidence="1" id="KW-0812">Transmembrane</keyword>